<dbReference type="Proteomes" id="UP000499080">
    <property type="component" value="Unassembled WGS sequence"/>
</dbReference>
<keyword evidence="2" id="KW-1185">Reference proteome</keyword>
<comment type="caution">
    <text evidence="1">The sequence shown here is derived from an EMBL/GenBank/DDBJ whole genome shotgun (WGS) entry which is preliminary data.</text>
</comment>
<accession>A0A4Y2NQN6</accession>
<proteinExistence type="predicted"/>
<dbReference type="PANTHER" id="PTHR31511">
    <property type="entry name" value="PROTEIN CBG23764"/>
    <property type="match status" value="1"/>
</dbReference>
<sequence>MKNNDKSFLWCVLAALHPVGKNAERVSKYLPFVKEMNLDNISFPTPLSQIGRFEKTNNISINVFDFDREVFPLKVTTAGKESHINLLLISDGEKRHYTLIKNMNRLLFRVYSQKINTCEKNPEISSTEPITRHVPCGFACVVVGPNGRVVTPPTVYRGEDAVDNFLKNLIKGEYWILRKIFEVKPMVSTEADKNKPCQAAVNCTVCEPPLNGNRFGTMIT</sequence>
<dbReference type="AlphaFoldDB" id="A0A4Y2NQN6"/>
<evidence type="ECO:0000313" key="2">
    <source>
        <dbReference type="Proteomes" id="UP000499080"/>
    </source>
</evidence>
<dbReference type="OrthoDB" id="6433297at2759"/>
<reference evidence="1 2" key="1">
    <citation type="journal article" date="2019" name="Sci. Rep.">
        <title>Orb-weaving spider Araneus ventricosus genome elucidates the spidroin gene catalogue.</title>
        <authorList>
            <person name="Kono N."/>
            <person name="Nakamura H."/>
            <person name="Ohtoshi R."/>
            <person name="Moran D.A.P."/>
            <person name="Shinohara A."/>
            <person name="Yoshida Y."/>
            <person name="Fujiwara M."/>
            <person name="Mori M."/>
            <person name="Tomita M."/>
            <person name="Arakawa K."/>
        </authorList>
    </citation>
    <scope>NUCLEOTIDE SEQUENCE [LARGE SCALE GENOMIC DNA]</scope>
</reference>
<name>A0A4Y2NQN6_ARAVE</name>
<dbReference type="PANTHER" id="PTHR31511:SF12">
    <property type="entry name" value="RHO TERMINATION FACTOR N-TERMINAL DOMAIN-CONTAINING PROTEIN"/>
    <property type="match status" value="1"/>
</dbReference>
<evidence type="ECO:0000313" key="1">
    <source>
        <dbReference type="EMBL" id="GBN41868.1"/>
    </source>
</evidence>
<dbReference type="EMBL" id="BGPR01009722">
    <property type="protein sequence ID" value="GBN41868.1"/>
    <property type="molecule type" value="Genomic_DNA"/>
</dbReference>
<protein>
    <submittedName>
        <fullName evidence="1">Uncharacterized protein</fullName>
    </submittedName>
</protein>
<organism evidence="1 2">
    <name type="scientific">Araneus ventricosus</name>
    <name type="common">Orbweaver spider</name>
    <name type="synonym">Epeira ventricosa</name>
    <dbReference type="NCBI Taxonomy" id="182803"/>
    <lineage>
        <taxon>Eukaryota</taxon>
        <taxon>Metazoa</taxon>
        <taxon>Ecdysozoa</taxon>
        <taxon>Arthropoda</taxon>
        <taxon>Chelicerata</taxon>
        <taxon>Arachnida</taxon>
        <taxon>Araneae</taxon>
        <taxon>Araneomorphae</taxon>
        <taxon>Entelegynae</taxon>
        <taxon>Araneoidea</taxon>
        <taxon>Araneidae</taxon>
        <taxon>Araneus</taxon>
    </lineage>
</organism>
<gene>
    <name evidence="1" type="ORF">AVEN_73998_1</name>
</gene>